<dbReference type="Proteomes" id="UP000198670">
    <property type="component" value="Unassembled WGS sequence"/>
</dbReference>
<keyword evidence="1" id="KW-0812">Transmembrane</keyword>
<evidence type="ECO:0000313" key="3">
    <source>
        <dbReference type="Proteomes" id="UP000198670"/>
    </source>
</evidence>
<dbReference type="RefSeq" id="WP_090625886.1">
    <property type="nucleotide sequence ID" value="NZ_FOQO01000003.1"/>
</dbReference>
<evidence type="ECO:0000256" key="1">
    <source>
        <dbReference type="SAM" id="Phobius"/>
    </source>
</evidence>
<feature type="transmembrane region" description="Helical" evidence="1">
    <location>
        <begin position="37"/>
        <end position="56"/>
    </location>
</feature>
<dbReference type="STRING" id="1477437.SAMN05444682_10378"/>
<keyword evidence="1" id="KW-0472">Membrane</keyword>
<dbReference type="OrthoDB" id="771140at2"/>
<organism evidence="2 3">
    <name type="scientific">Parapedobacter indicus</name>
    <dbReference type="NCBI Taxonomy" id="1477437"/>
    <lineage>
        <taxon>Bacteria</taxon>
        <taxon>Pseudomonadati</taxon>
        <taxon>Bacteroidota</taxon>
        <taxon>Sphingobacteriia</taxon>
        <taxon>Sphingobacteriales</taxon>
        <taxon>Sphingobacteriaceae</taxon>
        <taxon>Parapedobacter</taxon>
    </lineage>
</organism>
<dbReference type="AlphaFoldDB" id="A0A1I3GRK5"/>
<reference evidence="2 3" key="1">
    <citation type="submission" date="2016-10" db="EMBL/GenBank/DDBJ databases">
        <authorList>
            <person name="de Groot N.N."/>
        </authorList>
    </citation>
    <scope>NUCLEOTIDE SEQUENCE [LARGE SCALE GENOMIC DNA]</scope>
    <source>
        <strain evidence="2 3">RK1</strain>
    </source>
</reference>
<evidence type="ECO:0000313" key="2">
    <source>
        <dbReference type="EMBL" id="SFI25991.1"/>
    </source>
</evidence>
<keyword evidence="3" id="KW-1185">Reference proteome</keyword>
<accession>A0A1I3GRK5</accession>
<feature type="transmembrane region" description="Helical" evidence="1">
    <location>
        <begin position="6"/>
        <end position="25"/>
    </location>
</feature>
<dbReference type="EMBL" id="FOQO01000003">
    <property type="protein sequence ID" value="SFI25991.1"/>
    <property type="molecule type" value="Genomic_DNA"/>
</dbReference>
<proteinExistence type="predicted"/>
<sequence>MFFPFIIIMRLLFAASMVFIIGYVFGGFSKKKSLTRLTKIAAILVIILFVAANIFFTRQVFHHHKDGPFGGTCIEQSPTP</sequence>
<gene>
    <name evidence="2" type="ORF">SAMN05444682_10378</name>
</gene>
<keyword evidence="1" id="KW-1133">Transmembrane helix</keyword>
<protein>
    <submittedName>
        <fullName evidence="2">Uncharacterized protein</fullName>
    </submittedName>
</protein>
<name>A0A1I3GRK5_9SPHI</name>